<dbReference type="STRING" id="640511.BC1002_2153"/>
<reference evidence="1 2" key="1">
    <citation type="submission" date="2010-04" db="EMBL/GenBank/DDBJ databases">
        <title>Complete sequence of chromosome 1 of Burkholderia sp. CCGE1002.</title>
        <authorList>
            <consortium name="US DOE Joint Genome Institute"/>
            <person name="Lucas S."/>
            <person name="Copeland A."/>
            <person name="Lapidus A."/>
            <person name="Cheng J.-F."/>
            <person name="Bruce D."/>
            <person name="Goodwin L."/>
            <person name="Pitluck S."/>
            <person name="Chertkov O."/>
            <person name="Detter J.C."/>
            <person name="Han C."/>
            <person name="Tapia R."/>
            <person name="Land M."/>
            <person name="Hauser L."/>
            <person name="Kyrpides N."/>
            <person name="Ovchinnikova G."/>
            <person name="Martinez-Romero E."/>
            <person name="Hernandez M.A.R."/>
            <person name="Tiedje J.M."/>
            <person name="Woyke T."/>
        </authorList>
    </citation>
    <scope>NUCLEOTIDE SEQUENCE [LARGE SCALE GENOMIC DNA]</scope>
    <source>
        <strain evidence="1 2">CCGE1002</strain>
    </source>
</reference>
<dbReference type="KEGG" id="bge:BC1002_2153"/>
<name>D5WAD2_PARAM</name>
<accession>D5WAD2</accession>
<dbReference type="AlphaFoldDB" id="D5WAD2"/>
<dbReference type="Proteomes" id="UP000002190">
    <property type="component" value="Chromosome 1"/>
</dbReference>
<gene>
    <name evidence="1" type="ordered locus">BC1002_2153</name>
</gene>
<evidence type="ECO:0000313" key="1">
    <source>
        <dbReference type="EMBL" id="ADG16212.1"/>
    </source>
</evidence>
<protein>
    <submittedName>
        <fullName evidence="1">Uncharacterized protein</fullName>
    </submittedName>
</protein>
<reference evidence="1 2" key="2">
    <citation type="journal article" date="2012" name="J. Bacteriol.">
        <title>Genome Sequences of Burkholderia sp. Strains CCGE1002 and H160, Isolated from Legume Nodules in Mexico and Brazil.</title>
        <authorList>
            <person name="Ormeno-Orrillo E."/>
            <person name="Rogel M.A."/>
            <person name="Chueire L.M."/>
            <person name="Tiedje J.M."/>
            <person name="Martinez-Romero E."/>
            <person name="Hungria M."/>
        </authorList>
    </citation>
    <scope>NUCLEOTIDE SEQUENCE [LARGE SCALE GENOMIC DNA]</scope>
    <source>
        <strain evidence="1 2">CCGE1002</strain>
    </source>
</reference>
<proteinExistence type="predicted"/>
<dbReference type="eggNOG" id="ENOG5030XC0">
    <property type="taxonomic scope" value="Bacteria"/>
</dbReference>
<dbReference type="EMBL" id="CP002013">
    <property type="protein sequence ID" value="ADG16212.1"/>
    <property type="molecule type" value="Genomic_DNA"/>
</dbReference>
<sequence>MGTVPQGACEHGFKSWPDTPRLAGRPSQVFVLCSRRANWAHERRAEVRGRAATGSSRRRRVFSCWGCLAFLLTSPCLVLSTRRLGRTPYFRDLQLRPAGRHTTRITKLEAKFFFTKIPLPSKPNLTERACGRRPCRVRTSCVQLVASHFQGEQPDPGASKITVYRLRSRNPPAFRTLCGHCAGRRGLLGKLYSE</sequence>
<dbReference type="HOGENOM" id="CLU_1400188_0_0_4"/>
<organism evidence="1 2">
    <name type="scientific">Paraburkholderia atlantica</name>
    <dbReference type="NCBI Taxonomy" id="2654982"/>
    <lineage>
        <taxon>Bacteria</taxon>
        <taxon>Pseudomonadati</taxon>
        <taxon>Pseudomonadota</taxon>
        <taxon>Betaproteobacteria</taxon>
        <taxon>Burkholderiales</taxon>
        <taxon>Burkholderiaceae</taxon>
        <taxon>Paraburkholderia</taxon>
    </lineage>
</organism>
<evidence type="ECO:0000313" key="2">
    <source>
        <dbReference type="Proteomes" id="UP000002190"/>
    </source>
</evidence>